<dbReference type="InterPro" id="IPR001509">
    <property type="entry name" value="Epimerase_deHydtase"/>
</dbReference>
<dbReference type="Gene3D" id="3.90.25.10">
    <property type="entry name" value="UDP-galactose 4-epimerase, domain 1"/>
    <property type="match status" value="1"/>
</dbReference>
<protein>
    <submittedName>
        <fullName evidence="3">NAD-dependent epimerase/dehydratase family protein</fullName>
    </submittedName>
</protein>
<keyword evidence="4" id="KW-1185">Reference proteome</keyword>
<dbReference type="PANTHER" id="PTHR43000">
    <property type="entry name" value="DTDP-D-GLUCOSE 4,6-DEHYDRATASE-RELATED"/>
    <property type="match status" value="1"/>
</dbReference>
<dbReference type="AlphaFoldDB" id="A0A3A8KD57"/>
<evidence type="ECO:0000256" key="1">
    <source>
        <dbReference type="ARBA" id="ARBA00007637"/>
    </source>
</evidence>
<evidence type="ECO:0000313" key="4">
    <source>
        <dbReference type="Proteomes" id="UP000268313"/>
    </source>
</evidence>
<sequence length="314" mass="34020">MKVLVTGGAGFIGSHVCDEFLRNGHEVIALDNLSSGKKENLDPRVRLAVHDIRSPEAAELIRTEKPQVLCHLAAQMDVRRSVEDPGFDADVNIRGMTNLLEAARQSGVKKVIFSSTGGAIYGEQDYFPAREDHPTRPVSPYGVSKAAGELYLGYYRAQYGLPYVALRYANVYGPRQNPHGEAGVVAIFCQRTIAGQGCTIFGEGKQTRDFVFGPDVARANYLAFQSDYVGAANIGTGVETDINRLYELIAQAGGSSLKAAHAPGKPGEQMRSCIDAAHAKKVLGWEPSVQLADGLRHTIEFFREKAVGPTRARG</sequence>
<dbReference type="RefSeq" id="WP_120601882.1">
    <property type="nucleotide sequence ID" value="NZ_JABFJX010000004.1"/>
</dbReference>
<dbReference type="Proteomes" id="UP000268313">
    <property type="component" value="Unassembled WGS sequence"/>
</dbReference>
<feature type="domain" description="NAD-dependent epimerase/dehydratase" evidence="2">
    <location>
        <begin position="3"/>
        <end position="227"/>
    </location>
</feature>
<dbReference type="EMBL" id="RAWE01000018">
    <property type="protein sequence ID" value="RKH05476.1"/>
    <property type="molecule type" value="Genomic_DNA"/>
</dbReference>
<accession>A0A3A8KD57</accession>
<evidence type="ECO:0000313" key="3">
    <source>
        <dbReference type="EMBL" id="RKH05476.1"/>
    </source>
</evidence>
<dbReference type="InterPro" id="IPR036291">
    <property type="entry name" value="NAD(P)-bd_dom_sf"/>
</dbReference>
<name>A0A3A8KD57_9BACT</name>
<evidence type="ECO:0000259" key="2">
    <source>
        <dbReference type="Pfam" id="PF01370"/>
    </source>
</evidence>
<dbReference type="Pfam" id="PF01370">
    <property type="entry name" value="Epimerase"/>
    <property type="match status" value="1"/>
</dbReference>
<reference evidence="4" key="1">
    <citation type="submission" date="2018-09" db="EMBL/GenBank/DDBJ databases">
        <authorList>
            <person name="Livingstone P.G."/>
            <person name="Whitworth D.E."/>
        </authorList>
    </citation>
    <scope>NUCLEOTIDE SEQUENCE [LARGE SCALE GENOMIC DNA]</scope>
    <source>
        <strain evidence="4">CA043D</strain>
    </source>
</reference>
<organism evidence="3 4">
    <name type="scientific">Corallococcus carmarthensis</name>
    <dbReference type="NCBI Taxonomy" id="2316728"/>
    <lineage>
        <taxon>Bacteria</taxon>
        <taxon>Pseudomonadati</taxon>
        <taxon>Myxococcota</taxon>
        <taxon>Myxococcia</taxon>
        <taxon>Myxococcales</taxon>
        <taxon>Cystobacterineae</taxon>
        <taxon>Myxococcaceae</taxon>
        <taxon>Corallococcus</taxon>
    </lineage>
</organism>
<comment type="caution">
    <text evidence="3">The sequence shown here is derived from an EMBL/GenBank/DDBJ whole genome shotgun (WGS) entry which is preliminary data.</text>
</comment>
<dbReference type="Gene3D" id="3.40.50.720">
    <property type="entry name" value="NAD(P)-binding Rossmann-like Domain"/>
    <property type="match status" value="1"/>
</dbReference>
<comment type="similarity">
    <text evidence="1">Belongs to the NAD(P)-dependent epimerase/dehydratase family.</text>
</comment>
<proteinExistence type="inferred from homology"/>
<dbReference type="OrthoDB" id="9802815at2"/>
<dbReference type="SUPFAM" id="SSF51735">
    <property type="entry name" value="NAD(P)-binding Rossmann-fold domains"/>
    <property type="match status" value="1"/>
</dbReference>
<gene>
    <name evidence="3" type="ORF">D7X32_07865</name>
</gene>